<dbReference type="Pfam" id="PF00775">
    <property type="entry name" value="Dioxygenase_C"/>
    <property type="match status" value="1"/>
</dbReference>
<evidence type="ECO:0000313" key="5">
    <source>
        <dbReference type="EMBL" id="BBM86936.1"/>
    </source>
</evidence>
<name>A0A5S9ISR3_UABAM</name>
<dbReference type="InterPro" id="IPR015889">
    <property type="entry name" value="Intradiol_dOase_core"/>
</dbReference>
<organism evidence="5 6">
    <name type="scientific">Uabimicrobium amorphum</name>
    <dbReference type="NCBI Taxonomy" id="2596890"/>
    <lineage>
        <taxon>Bacteria</taxon>
        <taxon>Pseudomonadati</taxon>
        <taxon>Planctomycetota</taxon>
        <taxon>Candidatus Uabimicrobiia</taxon>
        <taxon>Candidatus Uabimicrobiales</taxon>
        <taxon>Candidatus Uabimicrobiaceae</taxon>
        <taxon>Candidatus Uabimicrobium</taxon>
    </lineage>
</organism>
<dbReference type="InterPro" id="IPR039387">
    <property type="entry name" value="3_4-PCD"/>
</dbReference>
<sequence length="226" mass="26387">MGIKISRRKALGLSIGFFAGLFSTLKADCETTVSQTEGPFYPQDLSQEKDNDLTRIKGSTQQATGNIVYIFGSVRDENCQPIPKAIVEIWQACASGRYKHSEDTHNAPLDENFQYWGRYICDDSGRYAFKTIVPGPYPVNRNWWRPPHIHFKVTKRGYFELTSQMYFAHHPLNKKDRILRKLSREEQQQVVVEFNNAQENNNYRDFERLQQNCRVGYFDIVLEKVY</sequence>
<keyword evidence="6" id="KW-1185">Reference proteome</keyword>
<dbReference type="OrthoDB" id="9800887at2"/>
<dbReference type="GO" id="GO:0008199">
    <property type="term" value="F:ferric iron binding"/>
    <property type="evidence" value="ECO:0007669"/>
    <property type="project" value="InterPro"/>
</dbReference>
<dbReference type="InterPro" id="IPR050770">
    <property type="entry name" value="Intradiol_RC_Dioxygenase"/>
</dbReference>
<dbReference type="EMBL" id="AP019860">
    <property type="protein sequence ID" value="BBM86936.1"/>
    <property type="molecule type" value="Genomic_DNA"/>
</dbReference>
<dbReference type="PANTHER" id="PTHR33711">
    <property type="entry name" value="DIOXYGENASE, PUTATIVE (AFU_ORTHOLOGUE AFUA_2G02910)-RELATED"/>
    <property type="match status" value="1"/>
</dbReference>
<proteinExistence type="inferred from homology"/>
<feature type="domain" description="Intradiol ring-cleavage dioxygenases" evidence="4">
    <location>
        <begin position="37"/>
        <end position="223"/>
    </location>
</feature>
<dbReference type="Gene3D" id="2.60.130.10">
    <property type="entry name" value="Aromatic compound dioxygenase"/>
    <property type="match status" value="1"/>
</dbReference>
<evidence type="ECO:0000259" key="4">
    <source>
        <dbReference type="Pfam" id="PF00775"/>
    </source>
</evidence>
<keyword evidence="2 5" id="KW-0223">Dioxygenase</keyword>
<evidence type="ECO:0000256" key="3">
    <source>
        <dbReference type="ARBA" id="ARBA00023002"/>
    </source>
</evidence>
<accession>A0A5S9ISR3</accession>
<dbReference type="SUPFAM" id="SSF49482">
    <property type="entry name" value="Aromatic compound dioxygenase"/>
    <property type="match status" value="1"/>
</dbReference>
<dbReference type="Proteomes" id="UP000326354">
    <property type="component" value="Chromosome"/>
</dbReference>
<keyword evidence="3" id="KW-0560">Oxidoreductase</keyword>
<gene>
    <name evidence="5" type="ORF">UABAM_05338</name>
</gene>
<evidence type="ECO:0000256" key="1">
    <source>
        <dbReference type="ARBA" id="ARBA00007825"/>
    </source>
</evidence>
<reference evidence="5 6" key="1">
    <citation type="submission" date="2019-08" db="EMBL/GenBank/DDBJ databases">
        <title>Complete genome sequence of Candidatus Uab amorphum.</title>
        <authorList>
            <person name="Shiratori T."/>
            <person name="Suzuki S."/>
            <person name="Kakizawa Y."/>
            <person name="Ishida K."/>
        </authorList>
    </citation>
    <scope>NUCLEOTIDE SEQUENCE [LARGE SCALE GENOMIC DNA]</scope>
    <source>
        <strain evidence="5 6">SRT547</strain>
    </source>
</reference>
<evidence type="ECO:0000313" key="6">
    <source>
        <dbReference type="Proteomes" id="UP000326354"/>
    </source>
</evidence>
<dbReference type="GO" id="GO:0018578">
    <property type="term" value="F:protocatechuate 3,4-dioxygenase activity"/>
    <property type="evidence" value="ECO:0007669"/>
    <property type="project" value="InterPro"/>
</dbReference>
<dbReference type="AlphaFoldDB" id="A0A5S9ISR3"/>
<protein>
    <submittedName>
        <fullName evidence="5">Protocatechuate 3,4-dioxygenase subunit beta</fullName>
    </submittedName>
</protein>
<dbReference type="RefSeq" id="WP_151970972.1">
    <property type="nucleotide sequence ID" value="NZ_AP019860.1"/>
</dbReference>
<dbReference type="KEGG" id="uam:UABAM_05338"/>
<dbReference type="CDD" id="cd03459">
    <property type="entry name" value="3_4-PCD"/>
    <property type="match status" value="1"/>
</dbReference>
<dbReference type="InterPro" id="IPR000627">
    <property type="entry name" value="Intradiol_dOase_C"/>
</dbReference>
<comment type="similarity">
    <text evidence="1">Belongs to the intradiol ring-cleavage dioxygenase family.</text>
</comment>
<evidence type="ECO:0000256" key="2">
    <source>
        <dbReference type="ARBA" id="ARBA00022964"/>
    </source>
</evidence>
<dbReference type="PANTHER" id="PTHR33711:SF10">
    <property type="entry name" value="INTRADIOL RING-CLEAVAGE DIOXYGENASES DOMAIN-CONTAINING PROTEIN"/>
    <property type="match status" value="1"/>
</dbReference>